<reference evidence="2" key="1">
    <citation type="submission" date="2022-11" db="EMBL/GenBank/DDBJ databases">
        <title>Genome Resource of Sclerotinia nivalis Strain SnTB1, a Plant Pathogen Isolated from American Ginseng.</title>
        <authorList>
            <person name="Fan S."/>
        </authorList>
    </citation>
    <scope>NUCLEOTIDE SEQUENCE</scope>
    <source>
        <strain evidence="2">SnTB1</strain>
    </source>
</reference>
<gene>
    <name evidence="2" type="ORF">OCU04_009817</name>
</gene>
<organism evidence="2 3">
    <name type="scientific">Sclerotinia nivalis</name>
    <dbReference type="NCBI Taxonomy" id="352851"/>
    <lineage>
        <taxon>Eukaryota</taxon>
        <taxon>Fungi</taxon>
        <taxon>Dikarya</taxon>
        <taxon>Ascomycota</taxon>
        <taxon>Pezizomycotina</taxon>
        <taxon>Leotiomycetes</taxon>
        <taxon>Helotiales</taxon>
        <taxon>Sclerotiniaceae</taxon>
        <taxon>Sclerotinia</taxon>
    </lineage>
</organism>
<feature type="compositionally biased region" description="Polar residues" evidence="1">
    <location>
        <begin position="350"/>
        <end position="362"/>
    </location>
</feature>
<feature type="compositionally biased region" description="Pro residues" evidence="1">
    <location>
        <begin position="160"/>
        <end position="170"/>
    </location>
</feature>
<dbReference type="EMBL" id="JAPEIS010000011">
    <property type="protein sequence ID" value="KAJ8062037.1"/>
    <property type="molecule type" value="Genomic_DNA"/>
</dbReference>
<feature type="region of interest" description="Disordered" evidence="1">
    <location>
        <begin position="304"/>
        <end position="362"/>
    </location>
</feature>
<feature type="compositionally biased region" description="Low complexity" evidence="1">
    <location>
        <begin position="232"/>
        <end position="253"/>
    </location>
</feature>
<accession>A0A9X0AFV0</accession>
<sequence>MSSNPTNISQSLLTFCKTVKLLIEALQTKYPKRDLKLLTSYLGRRLRQFFPLFQKVEDLMIAISFLVDNGLEMDCVAGLFKFIISENLQSISTINDVDEFYNKHYKNSTSIPLTVYLGIWLEPSSFNEAPPSLPSSLLGSSAPQSTPTPPFLLRSSAPCSPAPQSTPTPSPARQSFIPRLRSLPSRPLSSHPLPSLAIQSLIPQAYSLSSHPLPSPAIQSPAIKSLIPQAHSLPSRPLSSPAMPSPAMQSSPLPSTPPLSPALPSSRSFTLPLAEVDKGFLLYSQQIERLESLAQKLGALQSLAERSPTPQSLASPSPTPQSSASSSQPYYTPAPQSSASPSQPYYKPTHYTSTSVPLTNDSDNSKGFLERYQVFFENKNLVPSDYTKYPGLNEDYHEASKLNFIYDTSMNHCNSNMFYRSRSRLMVVLPPEIQTLIGIFPLIEESNEAITLDRFAFLTVCNEKHSSAESLNQSREANALRDIMKATVESFYKQQRIFEDSVASPELLFIWISTFFLQPNTIIQQTTDGIHNTCFIGRLIGIWIGQDGLIFLDIRGDCGPWLRWLSIFDFNIEWRLRAAS</sequence>
<dbReference type="OrthoDB" id="3540485at2759"/>
<dbReference type="Proteomes" id="UP001152300">
    <property type="component" value="Unassembled WGS sequence"/>
</dbReference>
<evidence type="ECO:0000313" key="2">
    <source>
        <dbReference type="EMBL" id="KAJ8062037.1"/>
    </source>
</evidence>
<feature type="region of interest" description="Disordered" evidence="1">
    <location>
        <begin position="231"/>
        <end position="265"/>
    </location>
</feature>
<evidence type="ECO:0000313" key="3">
    <source>
        <dbReference type="Proteomes" id="UP001152300"/>
    </source>
</evidence>
<name>A0A9X0AFV0_9HELO</name>
<keyword evidence="3" id="KW-1185">Reference proteome</keyword>
<dbReference type="AlphaFoldDB" id="A0A9X0AFV0"/>
<protein>
    <submittedName>
        <fullName evidence="2">Uncharacterized protein</fullName>
    </submittedName>
</protein>
<feature type="compositionally biased region" description="Low complexity" evidence="1">
    <location>
        <begin position="307"/>
        <end position="346"/>
    </location>
</feature>
<proteinExistence type="predicted"/>
<comment type="caution">
    <text evidence="2">The sequence shown here is derived from an EMBL/GenBank/DDBJ whole genome shotgun (WGS) entry which is preliminary data.</text>
</comment>
<feature type="region of interest" description="Disordered" evidence="1">
    <location>
        <begin position="132"/>
        <end position="175"/>
    </location>
</feature>
<evidence type="ECO:0000256" key="1">
    <source>
        <dbReference type="SAM" id="MobiDB-lite"/>
    </source>
</evidence>
<feature type="compositionally biased region" description="Low complexity" evidence="1">
    <location>
        <begin position="134"/>
        <end position="145"/>
    </location>
</feature>